<feature type="signal peptide" evidence="1">
    <location>
        <begin position="1"/>
        <end position="22"/>
    </location>
</feature>
<keyword evidence="3" id="KW-1185">Reference proteome</keyword>
<accession>A0ABN6S4R8</accession>
<proteinExistence type="predicted"/>
<dbReference type="Proteomes" id="UP001317742">
    <property type="component" value="Chromosome"/>
</dbReference>
<sequence>MRKICIFAALCAFFLCALPAAASLPHYNSDIGYTIWLPKHWTVASNSDLEIAEGACKPLPVQGLMPNWEAGYINSESGRECQLLVEAKPGRKMRPADISNFNNFIVRSLKKSPLHEVENPGCVTLKTATYYKDKKVLRLVTEMGQGDQAMRGLTYIIYTRKGMLTFVVYIDPTDDQTQKAIDTAMLSLYLDDAIRY</sequence>
<protein>
    <recommendedName>
        <fullName evidence="4">DUF1795 domain-containing protein</fullName>
    </recommendedName>
</protein>
<feature type="chain" id="PRO_5046145067" description="DUF1795 domain-containing protein" evidence="1">
    <location>
        <begin position="23"/>
        <end position="196"/>
    </location>
</feature>
<keyword evidence="1" id="KW-0732">Signal</keyword>
<evidence type="ECO:0000313" key="2">
    <source>
        <dbReference type="EMBL" id="BDQ37337.1"/>
    </source>
</evidence>
<name>A0ABN6S4R8_9BACT</name>
<dbReference type="EMBL" id="AP026709">
    <property type="protein sequence ID" value="BDQ37337.1"/>
    <property type="molecule type" value="Genomic_DNA"/>
</dbReference>
<evidence type="ECO:0000256" key="1">
    <source>
        <dbReference type="SAM" id="SignalP"/>
    </source>
</evidence>
<dbReference type="RefSeq" id="WP_281763189.1">
    <property type="nucleotide sequence ID" value="NZ_AP026709.1"/>
</dbReference>
<reference evidence="2 3" key="1">
    <citation type="submission" date="2022-08" db="EMBL/GenBank/DDBJ databases">
        <title>Genome Sequence of the sulphate-reducing bacterium, Pseudodesulfovibrio sp. SYK.</title>
        <authorList>
            <person name="Kondo R."/>
            <person name="Kataoka T."/>
        </authorList>
    </citation>
    <scope>NUCLEOTIDE SEQUENCE [LARGE SCALE GENOMIC DNA]</scope>
    <source>
        <strain evidence="2 3">SYK</strain>
    </source>
</reference>
<gene>
    <name evidence="2" type="ORF">SYK_16970</name>
</gene>
<evidence type="ECO:0008006" key="4">
    <source>
        <dbReference type="Google" id="ProtNLM"/>
    </source>
</evidence>
<organism evidence="2 3">
    <name type="scientific">Pseudodesulfovibrio nedwellii</name>
    <dbReference type="NCBI Taxonomy" id="2973072"/>
    <lineage>
        <taxon>Bacteria</taxon>
        <taxon>Pseudomonadati</taxon>
        <taxon>Thermodesulfobacteriota</taxon>
        <taxon>Desulfovibrionia</taxon>
        <taxon>Desulfovibrionales</taxon>
        <taxon>Desulfovibrionaceae</taxon>
    </lineage>
</organism>
<evidence type="ECO:0000313" key="3">
    <source>
        <dbReference type="Proteomes" id="UP001317742"/>
    </source>
</evidence>